<dbReference type="InterPro" id="IPR014017">
    <property type="entry name" value="DNA_helicase_UvrD-like_C"/>
</dbReference>
<organism evidence="18 19">
    <name type="scientific">Sinomonas cellulolyticus</name>
    <dbReference type="NCBI Taxonomy" id="2801916"/>
    <lineage>
        <taxon>Bacteria</taxon>
        <taxon>Bacillati</taxon>
        <taxon>Actinomycetota</taxon>
        <taxon>Actinomycetes</taxon>
        <taxon>Micrococcales</taxon>
        <taxon>Micrococcaceae</taxon>
        <taxon>Sinomonas</taxon>
    </lineage>
</organism>
<keyword evidence="9" id="KW-0238">DNA-binding</keyword>
<dbReference type="Gene3D" id="3.40.50.300">
    <property type="entry name" value="P-loop containing nucleotide triphosphate hydrolases"/>
    <property type="match status" value="4"/>
</dbReference>
<comment type="catalytic activity">
    <reaction evidence="12">
        <text>Couples ATP hydrolysis with the unwinding of duplex DNA by translocating in the 3'-5' direction.</text>
        <dbReference type="EC" id="5.6.2.4"/>
    </reaction>
</comment>
<reference evidence="18 19" key="1">
    <citation type="submission" date="2021-01" db="EMBL/GenBank/DDBJ databases">
        <title>Genome public.</title>
        <authorList>
            <person name="Liu C."/>
            <person name="Sun Q."/>
        </authorList>
    </citation>
    <scope>NUCLEOTIDE SEQUENCE [LARGE SCALE GENOMIC DNA]</scope>
    <source>
        <strain evidence="18 19">JC656</strain>
    </source>
</reference>
<evidence type="ECO:0000259" key="16">
    <source>
        <dbReference type="PROSITE" id="PS51198"/>
    </source>
</evidence>
<dbReference type="PANTHER" id="PTHR11070">
    <property type="entry name" value="UVRD / RECB / PCRA DNA HELICASE FAMILY MEMBER"/>
    <property type="match status" value="1"/>
</dbReference>
<evidence type="ECO:0000256" key="7">
    <source>
        <dbReference type="ARBA" id="ARBA00022839"/>
    </source>
</evidence>
<evidence type="ECO:0000313" key="18">
    <source>
        <dbReference type="EMBL" id="MBL0704571.1"/>
    </source>
</evidence>
<dbReference type="Gene3D" id="1.10.10.160">
    <property type="match status" value="1"/>
</dbReference>
<keyword evidence="6 15" id="KW-0347">Helicase</keyword>
<keyword evidence="5 15" id="KW-0378">Hydrolase</keyword>
<keyword evidence="8 15" id="KW-0067">ATP-binding</keyword>
<keyword evidence="10" id="KW-0234">DNA repair</keyword>
<keyword evidence="11" id="KW-0413">Isomerase</keyword>
<sequence length="1099" mass="119858">MSALTGTPARAAAGRHGVALENVTMVSASAGTGKTYTLTGKIVEEIRRGTPPEKVMATTFTKKAAGELRERIAARLLESGEGLAAQQLGASLIGTVNSVCGQLLAEHAIDAGLSPALEVIGEDQLAAMFRLATDEIRAHHAEVLTPISVRMGTHPDLAQGYGVESWEETLQRIVDLARTNQLDANAVRACADASWAGFRGFLDHPGEDHREEWLRDLHALRAELDQTAARGEHRDGSKANVGTKAFQEQYPKVLEKVSRAQDVQTTPWEVWRGFVGSNPAAPLKKIFWPLRERIHAELLSNPAFHADLEGYVRGLFRCAADCLEAYETFKRDNALMDFVDQEARVLTLARDNESFRAAFRGRIDVLVVDEFQDTSPLQLALFLELGALVQRAVWVGDPKQAIYEFRGTDPELMEAVMARVPAERREQLSETYRSRQAPVDLSNAVFERVFTQTTDGHRMGRESVHLALPPAKAAAYAGDPGTVEAWSRAQPNAADRLRATAAGVKDLLDRGAAGGRPLRPADIAVLTRTNAEVRSVAAALDELGLRASLNPRQLGTAREVQLVRAGMAYVADRHDTVALAELVALHPDHPSNLTWQRELLGAVVRREDERDAEGTLIAGPRLVHDAWRAAPLVAALDGLRGRAVAATPTEVLEAVTGVLGLPRLIAGWSAPERRLRNLDAFRGAVELYYERCRALREPATLRGFLDFFASDEHESAENAGPDVVNVLTYHRAKGLEWPVVVMESLDKESKARPFGTGVESTRALDLADPLAGRWIRLWPSPFPYGGSPLDARAQASEAAARFLAREQRNQARLMYVGMTRAAHTTVLTAKNGSPSMLNDLGIEGLVAFKPGTDEVVVGRETHVPARVMALEPVKEAAHDGEWEPRWVDPAAAAARPDVTYKSARLKASEALSAGQEAEVREAAVLGPALATRGSEDWDAVGSAVHAYLGTDFRTLDDAGRDRLAQRLVERWGVGRTVEASLLTAAGERFGAWLDAEFPGWARHREAAIGWRPDGQTMEGWIDLLLEGPDGFVLVDHKTYPGSDPVGHIRVHYLGQMAAYRAAVETATGRRVVRVLMHLPALGRVFEVDLPRSGREIPGT</sequence>
<evidence type="ECO:0000313" key="19">
    <source>
        <dbReference type="Proteomes" id="UP000639051"/>
    </source>
</evidence>
<evidence type="ECO:0000256" key="5">
    <source>
        <dbReference type="ARBA" id="ARBA00022801"/>
    </source>
</evidence>
<keyword evidence="7" id="KW-0269">Exonuclease</keyword>
<dbReference type="RefSeq" id="WP_189693558.1">
    <property type="nucleotide sequence ID" value="NZ_BNCM01000005.1"/>
</dbReference>
<dbReference type="SUPFAM" id="SSF52980">
    <property type="entry name" value="Restriction endonuclease-like"/>
    <property type="match status" value="1"/>
</dbReference>
<dbReference type="Pfam" id="PF13361">
    <property type="entry name" value="UvrD_C"/>
    <property type="match status" value="1"/>
</dbReference>
<dbReference type="SUPFAM" id="SSF52540">
    <property type="entry name" value="P-loop containing nucleoside triphosphate hydrolases"/>
    <property type="match status" value="1"/>
</dbReference>
<evidence type="ECO:0000256" key="1">
    <source>
        <dbReference type="ARBA" id="ARBA00009922"/>
    </source>
</evidence>
<evidence type="ECO:0000256" key="11">
    <source>
        <dbReference type="ARBA" id="ARBA00023235"/>
    </source>
</evidence>
<feature type="domain" description="UvrD-like helicase C-terminal" evidence="17">
    <location>
        <begin position="447"/>
        <end position="734"/>
    </location>
</feature>
<feature type="domain" description="UvrD-like helicase ATP-binding" evidence="16">
    <location>
        <begin position="7"/>
        <end position="435"/>
    </location>
</feature>
<feature type="binding site" evidence="15">
    <location>
        <begin position="28"/>
        <end position="35"/>
    </location>
    <ligand>
        <name>ATP</name>
        <dbReference type="ChEBI" id="CHEBI:30616"/>
    </ligand>
</feature>
<name>A0ABS1JYU3_9MICC</name>
<proteinExistence type="inferred from homology"/>
<dbReference type="InterPro" id="IPR011604">
    <property type="entry name" value="PDDEXK-like_dom_sf"/>
</dbReference>
<dbReference type="Proteomes" id="UP000639051">
    <property type="component" value="Unassembled WGS sequence"/>
</dbReference>
<protein>
    <recommendedName>
        <fullName evidence="13">DNA 3'-5' helicase</fullName>
        <ecNumber evidence="13">5.6.2.4</ecNumber>
    </recommendedName>
</protein>
<gene>
    <name evidence="18" type="ORF">JJE72_03505</name>
</gene>
<evidence type="ECO:0000256" key="6">
    <source>
        <dbReference type="ARBA" id="ARBA00022806"/>
    </source>
</evidence>
<keyword evidence="19" id="KW-1185">Reference proteome</keyword>
<keyword evidence="4" id="KW-0227">DNA damage</keyword>
<comment type="similarity">
    <text evidence="1">Belongs to the helicase family. UvrD subfamily.</text>
</comment>
<dbReference type="PANTHER" id="PTHR11070:SF2">
    <property type="entry name" value="ATP-DEPENDENT DNA HELICASE SRS2"/>
    <property type="match status" value="1"/>
</dbReference>
<keyword evidence="3 15" id="KW-0547">Nucleotide-binding</keyword>
<comment type="catalytic activity">
    <reaction evidence="14">
        <text>ATP + H2O = ADP + phosphate + H(+)</text>
        <dbReference type="Rhea" id="RHEA:13065"/>
        <dbReference type="ChEBI" id="CHEBI:15377"/>
        <dbReference type="ChEBI" id="CHEBI:15378"/>
        <dbReference type="ChEBI" id="CHEBI:30616"/>
        <dbReference type="ChEBI" id="CHEBI:43474"/>
        <dbReference type="ChEBI" id="CHEBI:456216"/>
        <dbReference type="EC" id="5.6.2.4"/>
    </reaction>
</comment>
<dbReference type="InterPro" id="IPR013986">
    <property type="entry name" value="DExx_box_DNA_helicase_dom_sf"/>
</dbReference>
<dbReference type="Pfam" id="PF00580">
    <property type="entry name" value="UvrD-helicase"/>
    <property type="match status" value="1"/>
</dbReference>
<dbReference type="EMBL" id="JAERRC010000010">
    <property type="protein sequence ID" value="MBL0704571.1"/>
    <property type="molecule type" value="Genomic_DNA"/>
</dbReference>
<evidence type="ECO:0000256" key="15">
    <source>
        <dbReference type="PROSITE-ProRule" id="PRU00560"/>
    </source>
</evidence>
<dbReference type="Pfam" id="PF12705">
    <property type="entry name" value="PDDEXK_1"/>
    <property type="match status" value="1"/>
</dbReference>
<evidence type="ECO:0000256" key="9">
    <source>
        <dbReference type="ARBA" id="ARBA00023125"/>
    </source>
</evidence>
<keyword evidence="2" id="KW-0540">Nuclease</keyword>
<evidence type="ECO:0000256" key="12">
    <source>
        <dbReference type="ARBA" id="ARBA00034617"/>
    </source>
</evidence>
<dbReference type="EC" id="5.6.2.4" evidence="13"/>
<evidence type="ECO:0000256" key="10">
    <source>
        <dbReference type="ARBA" id="ARBA00023204"/>
    </source>
</evidence>
<comment type="caution">
    <text evidence="18">The sequence shown here is derived from an EMBL/GenBank/DDBJ whole genome shotgun (WGS) entry which is preliminary data.</text>
</comment>
<evidence type="ECO:0000256" key="4">
    <source>
        <dbReference type="ARBA" id="ARBA00022763"/>
    </source>
</evidence>
<dbReference type="InterPro" id="IPR000212">
    <property type="entry name" value="DNA_helicase_UvrD/REP"/>
</dbReference>
<evidence type="ECO:0000256" key="13">
    <source>
        <dbReference type="ARBA" id="ARBA00034808"/>
    </source>
</evidence>
<evidence type="ECO:0000256" key="8">
    <source>
        <dbReference type="ARBA" id="ARBA00022840"/>
    </source>
</evidence>
<evidence type="ECO:0000256" key="2">
    <source>
        <dbReference type="ARBA" id="ARBA00022722"/>
    </source>
</evidence>
<dbReference type="PROSITE" id="PS51217">
    <property type="entry name" value="UVRD_HELICASE_CTER"/>
    <property type="match status" value="1"/>
</dbReference>
<evidence type="ECO:0000259" key="17">
    <source>
        <dbReference type="PROSITE" id="PS51217"/>
    </source>
</evidence>
<dbReference type="InterPro" id="IPR027417">
    <property type="entry name" value="P-loop_NTPase"/>
</dbReference>
<dbReference type="Gene3D" id="3.90.320.10">
    <property type="match status" value="1"/>
</dbReference>
<accession>A0ABS1JYU3</accession>
<evidence type="ECO:0000256" key="14">
    <source>
        <dbReference type="ARBA" id="ARBA00048988"/>
    </source>
</evidence>
<dbReference type="InterPro" id="IPR014016">
    <property type="entry name" value="UvrD-like_ATP-bd"/>
</dbReference>
<dbReference type="InterPro" id="IPR011335">
    <property type="entry name" value="Restrct_endonuc-II-like"/>
</dbReference>
<dbReference type="PROSITE" id="PS51198">
    <property type="entry name" value="UVRD_HELICASE_ATP_BIND"/>
    <property type="match status" value="1"/>
</dbReference>
<evidence type="ECO:0000256" key="3">
    <source>
        <dbReference type="ARBA" id="ARBA00022741"/>
    </source>
</evidence>
<dbReference type="InterPro" id="IPR038726">
    <property type="entry name" value="PDDEXK_AddAB-type"/>
</dbReference>